<evidence type="ECO:0000313" key="2">
    <source>
        <dbReference type="Proteomes" id="UP000008635"/>
    </source>
</evidence>
<name>E8U3C1_DEIML</name>
<gene>
    <name evidence="1" type="ordered locus">Deima_0128</name>
</gene>
<dbReference type="KEGG" id="dmr:Deima_0128"/>
<evidence type="ECO:0008006" key="3">
    <source>
        <dbReference type="Google" id="ProtNLM"/>
    </source>
</evidence>
<accession>E8U3C1</accession>
<dbReference type="OrthoDB" id="6027566at2"/>
<protein>
    <recommendedName>
        <fullName evidence="3">SMI1/KNR4 family protein</fullName>
    </recommendedName>
</protein>
<organism evidence="1 2">
    <name type="scientific">Deinococcus maricopensis (strain DSM 21211 / LMG 22137 / NRRL B-23946 / LB-34)</name>
    <dbReference type="NCBI Taxonomy" id="709986"/>
    <lineage>
        <taxon>Bacteria</taxon>
        <taxon>Thermotogati</taxon>
        <taxon>Deinococcota</taxon>
        <taxon>Deinococci</taxon>
        <taxon>Deinococcales</taxon>
        <taxon>Deinococcaceae</taxon>
        <taxon>Deinococcus</taxon>
    </lineage>
</organism>
<dbReference type="HOGENOM" id="CLU_1188387_0_0_0"/>
<keyword evidence="2" id="KW-1185">Reference proteome</keyword>
<dbReference type="AlphaFoldDB" id="E8U3C1"/>
<proteinExistence type="predicted"/>
<dbReference type="EMBL" id="CP002454">
    <property type="protein sequence ID" value="ADV65792.1"/>
    <property type="molecule type" value="Genomic_DNA"/>
</dbReference>
<dbReference type="Proteomes" id="UP000008635">
    <property type="component" value="Chromosome"/>
</dbReference>
<evidence type="ECO:0000313" key="1">
    <source>
        <dbReference type="EMBL" id="ADV65792.1"/>
    </source>
</evidence>
<reference evidence="1 2" key="1">
    <citation type="journal article" date="2011" name="Stand. Genomic Sci.">
        <title>Complete genome sequence of Deinococcus maricopensis type strain (LB-34).</title>
        <authorList>
            <person name="Pukall R."/>
            <person name="Zeytun A."/>
            <person name="Lucas S."/>
            <person name="Lapidus A."/>
            <person name="Hammon N."/>
            <person name="Deshpande S."/>
            <person name="Nolan M."/>
            <person name="Cheng J.F."/>
            <person name="Pitluck S."/>
            <person name="Liolios K."/>
            <person name="Pagani I."/>
            <person name="Mikhailova N."/>
            <person name="Ivanova N."/>
            <person name="Mavromatis K."/>
            <person name="Pati A."/>
            <person name="Tapia R."/>
            <person name="Han C."/>
            <person name="Goodwin L."/>
            <person name="Chen A."/>
            <person name="Palaniappan K."/>
            <person name="Land M."/>
            <person name="Hauser L."/>
            <person name="Chang Y.J."/>
            <person name="Jeffries C.D."/>
            <person name="Brambilla E.M."/>
            <person name="Rohde M."/>
            <person name="Goker M."/>
            <person name="Detter J.C."/>
            <person name="Woyke T."/>
            <person name="Bristow J."/>
            <person name="Eisen J.A."/>
            <person name="Markowitz V."/>
            <person name="Hugenholtz P."/>
            <person name="Kyrpides N.C."/>
            <person name="Klenk H.P."/>
        </authorList>
    </citation>
    <scope>NUCLEOTIDE SEQUENCE [LARGE SCALE GENOMIC DNA]</scope>
    <source>
        <strain evidence="2">DSM 21211 / LMG 22137 / NRRL B-23946 / LB-34</strain>
    </source>
</reference>
<sequence length="233" mass="26398">MLNREQIIAWNDQVIAADPEGDGDFELVFAAPDVVDDVAQLEALIGAPLPADLRALYLQVGAFKHVHYALAWQTLRIESVSTQLHWLTRPENRAFSRPYSLGLVAAIHAAWGEREEFNDALEAEAEQLVNANYVVFGSRHIDDNVIDYWYFDRQGLFGNFRFDQDEAAYNVGRIEQLADILPRANADLSPAERRAYVLAEAESYGTEDTFPRYTLNQLLRAQFDAITLHLAEQ</sequence>
<dbReference type="RefSeq" id="WP_013555297.1">
    <property type="nucleotide sequence ID" value="NC_014958.1"/>
</dbReference>
<reference evidence="2" key="2">
    <citation type="submission" date="2011-01" db="EMBL/GenBank/DDBJ databases">
        <title>The complete genome of Deinococcus maricopensis DSM 21211.</title>
        <authorList>
            <consortium name="US DOE Joint Genome Institute (JGI-PGF)"/>
            <person name="Lucas S."/>
            <person name="Copeland A."/>
            <person name="Lapidus A."/>
            <person name="Goodwin L."/>
            <person name="Pitluck S."/>
            <person name="Kyrpides N."/>
            <person name="Mavromatis K."/>
            <person name="Pagani I."/>
            <person name="Ivanova N."/>
            <person name="Ovchinnikova G."/>
            <person name="Zeytun A."/>
            <person name="Detter J.C."/>
            <person name="Han C."/>
            <person name="Land M."/>
            <person name="Hauser L."/>
            <person name="Markowitz V."/>
            <person name="Cheng J.-F."/>
            <person name="Hugenholtz P."/>
            <person name="Woyke T."/>
            <person name="Wu D."/>
            <person name="Pukall R."/>
            <person name="Gehrich-Schroeter G."/>
            <person name="Brambilla E."/>
            <person name="Klenk H.-P."/>
            <person name="Eisen J.A."/>
        </authorList>
    </citation>
    <scope>NUCLEOTIDE SEQUENCE [LARGE SCALE GENOMIC DNA]</scope>
    <source>
        <strain evidence="2">DSM 21211 / LMG 22137 / NRRL B-23946 / LB-34</strain>
    </source>
</reference>